<dbReference type="Proteomes" id="UP000239156">
    <property type="component" value="Unassembled WGS sequence"/>
</dbReference>
<name>A0A2S4VL82_9BASI</name>
<dbReference type="VEuPathDB" id="FungiDB:PSHT_02877"/>
<keyword evidence="1" id="KW-0732">Signal</keyword>
<gene>
    <name evidence="2" type="ORF">PSTT_06189</name>
</gene>
<feature type="signal peptide" evidence="1">
    <location>
        <begin position="1"/>
        <end position="18"/>
    </location>
</feature>
<evidence type="ECO:0000313" key="3">
    <source>
        <dbReference type="Proteomes" id="UP000239156"/>
    </source>
</evidence>
<feature type="chain" id="PRO_5015547168" evidence="1">
    <location>
        <begin position="19"/>
        <end position="564"/>
    </location>
</feature>
<proteinExistence type="predicted"/>
<keyword evidence="3" id="KW-1185">Reference proteome</keyword>
<evidence type="ECO:0000256" key="1">
    <source>
        <dbReference type="SAM" id="SignalP"/>
    </source>
</evidence>
<accession>A0A2S4VL82</accession>
<reference evidence="2" key="1">
    <citation type="submission" date="2017-12" db="EMBL/GenBank/DDBJ databases">
        <title>Gene loss provides genomic basis for host adaptation in cereal stripe rust fungi.</title>
        <authorList>
            <person name="Xia C."/>
        </authorList>
    </citation>
    <scope>NUCLEOTIDE SEQUENCE [LARGE SCALE GENOMIC DNA]</scope>
    <source>
        <strain evidence="2">93-210</strain>
    </source>
</reference>
<sequence length="564" mass="64755">MVLGHCALLWFSLPFALAVIPIEKAKPNNLEIGRLEFEQLPNSESHKRPITNNDLLTLFPLGPQEGKLSRKRVPIVFAGESQISKRLKPSNSRADYSGHDKELLANWSQKFPFHISPTWATTATATQFNKAGPPADIRRVLSATTQNNLPAHLDLQPIPQELLDQLQRAQFEPRRKGQSSDVLSHPIPSLVQPIAREEQDVTILPSLRRPVENLDGSWFDLSENRKIRQYYSCQILDWSPPVIDYEPAAIAIHSMATRFQQAITGFPPAVALGAMHTSHQILVPFIYKLLMKRLTQEHWSRVLLVWRNLWYDAPKELEPSPSPSPNEFLSKFLWITDFISEATIPELFQDANRILTAGNQSKDPFQLMTNEGRILKILSDGRRPLQDLSQHQKTAIDHIKDVMTEQLDRVNRNHEESSDLASPWELILERLRSQAHSITQLFPAKKTEEQGFSRGSWSWFRENLWERAVYKPGTATRTMCFYLQNYPAQLRDDIVKLFQFLKFDNTKLKASPSAHLRHGQLIKIFDGGFHVHLITHGSLNQERPDLLPRSIHNYFDQVSKKLKN</sequence>
<protein>
    <submittedName>
        <fullName evidence="2">Uncharacterized protein</fullName>
    </submittedName>
</protein>
<organism evidence="2 3">
    <name type="scientific">Puccinia striiformis</name>
    <dbReference type="NCBI Taxonomy" id="27350"/>
    <lineage>
        <taxon>Eukaryota</taxon>
        <taxon>Fungi</taxon>
        <taxon>Dikarya</taxon>
        <taxon>Basidiomycota</taxon>
        <taxon>Pucciniomycotina</taxon>
        <taxon>Pucciniomycetes</taxon>
        <taxon>Pucciniales</taxon>
        <taxon>Pucciniaceae</taxon>
        <taxon>Puccinia</taxon>
    </lineage>
</organism>
<dbReference type="EMBL" id="PKSL01000047">
    <property type="protein sequence ID" value="POW10302.1"/>
    <property type="molecule type" value="Genomic_DNA"/>
</dbReference>
<dbReference type="AlphaFoldDB" id="A0A2S4VL82"/>
<comment type="caution">
    <text evidence="2">The sequence shown here is derived from an EMBL/GenBank/DDBJ whole genome shotgun (WGS) entry which is preliminary data.</text>
</comment>
<dbReference type="VEuPathDB" id="FungiDB:PSTT_06189"/>
<evidence type="ECO:0000313" key="2">
    <source>
        <dbReference type="EMBL" id="POW10302.1"/>
    </source>
</evidence>